<dbReference type="Gene3D" id="3.30.40.10">
    <property type="entry name" value="Zinc/RING finger domain, C3HC4 (zinc finger)"/>
    <property type="match status" value="1"/>
</dbReference>
<dbReference type="HOGENOM" id="CLU_732501_0_0_1"/>
<accession>A0C240</accession>
<evidence type="ECO:0000313" key="1">
    <source>
        <dbReference type="EMBL" id="CAK64857.1"/>
    </source>
</evidence>
<dbReference type="Proteomes" id="UP000000600">
    <property type="component" value="Unassembled WGS sequence"/>
</dbReference>
<dbReference type="PANTHER" id="PTHR10782">
    <property type="entry name" value="ZINC FINGER MIZ DOMAIN-CONTAINING PROTEIN"/>
    <property type="match status" value="1"/>
</dbReference>
<evidence type="ECO:0000313" key="2">
    <source>
        <dbReference type="Proteomes" id="UP000000600"/>
    </source>
</evidence>
<proteinExistence type="predicted"/>
<dbReference type="InParanoid" id="A0C240"/>
<reference evidence="1 2" key="1">
    <citation type="journal article" date="2006" name="Nature">
        <title>Global trends of whole-genome duplications revealed by the ciliate Paramecium tetraurelia.</title>
        <authorList>
            <consortium name="Genoscope"/>
            <person name="Aury J.-M."/>
            <person name="Jaillon O."/>
            <person name="Duret L."/>
            <person name="Noel B."/>
            <person name="Jubin C."/>
            <person name="Porcel B.M."/>
            <person name="Segurens B."/>
            <person name="Daubin V."/>
            <person name="Anthouard V."/>
            <person name="Aiach N."/>
            <person name="Arnaiz O."/>
            <person name="Billaut A."/>
            <person name="Beisson J."/>
            <person name="Blanc I."/>
            <person name="Bouhouche K."/>
            <person name="Camara F."/>
            <person name="Duharcourt S."/>
            <person name="Guigo R."/>
            <person name="Gogendeau D."/>
            <person name="Katinka M."/>
            <person name="Keller A.-M."/>
            <person name="Kissmehl R."/>
            <person name="Klotz C."/>
            <person name="Koll F."/>
            <person name="Le Moue A."/>
            <person name="Lepere C."/>
            <person name="Malinsky S."/>
            <person name="Nowacki M."/>
            <person name="Nowak J.K."/>
            <person name="Plattner H."/>
            <person name="Poulain J."/>
            <person name="Ruiz F."/>
            <person name="Serrano V."/>
            <person name="Zagulski M."/>
            <person name="Dessen P."/>
            <person name="Betermier M."/>
            <person name="Weissenbach J."/>
            <person name="Scarpelli C."/>
            <person name="Schachter V."/>
            <person name="Sperling L."/>
            <person name="Meyer E."/>
            <person name="Cohen J."/>
            <person name="Wincker P."/>
        </authorList>
    </citation>
    <scope>NUCLEOTIDE SEQUENCE [LARGE SCALE GENOMIC DNA]</scope>
    <source>
        <strain evidence="1 2">Stock d4-2</strain>
    </source>
</reference>
<dbReference type="PANTHER" id="PTHR10782:SF4">
    <property type="entry name" value="TONALLI, ISOFORM E"/>
    <property type="match status" value="1"/>
</dbReference>
<dbReference type="EMBL" id="CT868034">
    <property type="protein sequence ID" value="CAK64857.1"/>
    <property type="molecule type" value="Genomic_DNA"/>
</dbReference>
<dbReference type="InterPro" id="IPR013083">
    <property type="entry name" value="Znf_RING/FYVE/PHD"/>
</dbReference>
<keyword evidence="2" id="KW-1185">Reference proteome</keyword>
<organism evidence="1 2">
    <name type="scientific">Paramecium tetraurelia</name>
    <dbReference type="NCBI Taxonomy" id="5888"/>
    <lineage>
        <taxon>Eukaryota</taxon>
        <taxon>Sar</taxon>
        <taxon>Alveolata</taxon>
        <taxon>Ciliophora</taxon>
        <taxon>Intramacronucleata</taxon>
        <taxon>Oligohymenophorea</taxon>
        <taxon>Peniculida</taxon>
        <taxon>Parameciidae</taxon>
        <taxon>Paramecium</taxon>
    </lineage>
</organism>
<gene>
    <name evidence="1" type="ORF">GSPATT00034334001</name>
</gene>
<dbReference type="RefSeq" id="XP_001432254.1">
    <property type="nucleotide sequence ID" value="XM_001432217.1"/>
</dbReference>
<dbReference type="AlphaFoldDB" id="A0C240"/>
<sequence>MQYQEFQKIIQQQTILVTQGGLLQEEQNISKQLNLYKYRNYQVNMIDQLTQLTIEYPVRCKLCPNLEVCMDIRSYIAHFTNFKKMFPTKGYVCPLCNQQLGQQILRMNIQNYIYLDPNILSYMFKDMSYTNGINIFEYKGEQYLWQEFNYRYKIKREDYVSDLYQRQVVFRQLFCIVNKELRIRQPLILQKCPDRKIVDFKSFYQELTKINFDLEKQGLILCRCNYCNRNPIKFIAGQIYFHEAFYEAFNKYYQIEHNNQNESHFTYIFADTEIDSQIINDVVEDLCQDQKFQRMFRRNTIKGYSLNFQMVQINIGIFSIYLDYDGIYVDLVSAKNHINSTINLKQRKYHFQITKIDFQLSNSIFGFISNNYRFSSDQ</sequence>
<dbReference type="OrthoDB" id="10477115at2759"/>
<dbReference type="KEGG" id="ptm:GSPATT00034334001"/>
<dbReference type="GeneID" id="5018039"/>
<name>A0C240_PARTE</name>
<protein>
    <submittedName>
        <fullName evidence="1">Uncharacterized protein</fullName>
    </submittedName>
</protein>